<accession>A0ABQ2RGL7</accession>
<keyword evidence="7" id="KW-0808">Transferase</keyword>
<organism evidence="15 16">
    <name type="scientific">Streptosporangium pseudovulgare</name>
    <dbReference type="NCBI Taxonomy" id="35765"/>
    <lineage>
        <taxon>Bacteria</taxon>
        <taxon>Bacillati</taxon>
        <taxon>Actinomycetota</taxon>
        <taxon>Actinomycetes</taxon>
        <taxon>Streptosporangiales</taxon>
        <taxon>Streptosporangiaceae</taxon>
        <taxon>Streptosporangium</taxon>
    </lineage>
</organism>
<comment type="subcellular location">
    <subcellularLocation>
        <location evidence="2">Cell membrane</location>
        <topology evidence="2">Multi-pass membrane protein</topology>
    </subcellularLocation>
</comment>
<keyword evidence="11 13" id="KW-0472">Membrane</keyword>
<keyword evidence="10 13" id="KW-1133">Transmembrane helix</keyword>
<dbReference type="RefSeq" id="WP_189250401.1">
    <property type="nucleotide sequence ID" value="NZ_BMQJ01000023.1"/>
</dbReference>
<feature type="region of interest" description="Disordered" evidence="12">
    <location>
        <begin position="350"/>
        <end position="401"/>
    </location>
</feature>
<evidence type="ECO:0000313" key="16">
    <source>
        <dbReference type="Proteomes" id="UP000611554"/>
    </source>
</evidence>
<feature type="transmembrane region" description="Helical" evidence="13">
    <location>
        <begin position="57"/>
        <end position="75"/>
    </location>
</feature>
<feature type="transmembrane region" description="Helical" evidence="13">
    <location>
        <begin position="254"/>
        <end position="271"/>
    </location>
</feature>
<dbReference type="InterPro" id="IPR003352">
    <property type="entry name" value="PTS_EIIC"/>
</dbReference>
<dbReference type="NCBIfam" id="TIGR00851">
    <property type="entry name" value="mtlA"/>
    <property type="match status" value="1"/>
</dbReference>
<feature type="transmembrane region" description="Helical" evidence="13">
    <location>
        <begin position="142"/>
        <end position="163"/>
    </location>
</feature>
<protein>
    <recommendedName>
        <fullName evidence="14">PTS EIIC type-2 domain-containing protein</fullName>
    </recommendedName>
</protein>
<keyword evidence="8" id="KW-0598">Phosphotransferase system</keyword>
<comment type="caution">
    <text evidence="15">The sequence shown here is derived from an EMBL/GenBank/DDBJ whole genome shotgun (WGS) entry which is preliminary data.</text>
</comment>
<keyword evidence="3" id="KW-0813">Transport</keyword>
<evidence type="ECO:0000256" key="2">
    <source>
        <dbReference type="ARBA" id="ARBA00004651"/>
    </source>
</evidence>
<feature type="domain" description="PTS EIIC type-2" evidence="14">
    <location>
        <begin position="21"/>
        <end position="349"/>
    </location>
</feature>
<evidence type="ECO:0000256" key="3">
    <source>
        <dbReference type="ARBA" id="ARBA00022448"/>
    </source>
</evidence>
<evidence type="ECO:0000256" key="12">
    <source>
        <dbReference type="SAM" id="MobiDB-lite"/>
    </source>
</evidence>
<evidence type="ECO:0000256" key="7">
    <source>
        <dbReference type="ARBA" id="ARBA00022679"/>
    </source>
</evidence>
<dbReference type="InterPro" id="IPR050893">
    <property type="entry name" value="Sugar_PTS"/>
</dbReference>
<evidence type="ECO:0000256" key="8">
    <source>
        <dbReference type="ARBA" id="ARBA00022683"/>
    </source>
</evidence>
<evidence type="ECO:0000256" key="6">
    <source>
        <dbReference type="ARBA" id="ARBA00022597"/>
    </source>
</evidence>
<evidence type="ECO:0000256" key="1">
    <source>
        <dbReference type="ARBA" id="ARBA00002434"/>
    </source>
</evidence>
<evidence type="ECO:0000256" key="13">
    <source>
        <dbReference type="SAM" id="Phobius"/>
    </source>
</evidence>
<evidence type="ECO:0000256" key="9">
    <source>
        <dbReference type="ARBA" id="ARBA00022692"/>
    </source>
</evidence>
<keyword evidence="6" id="KW-0762">Sugar transport</keyword>
<feature type="transmembrane region" description="Helical" evidence="13">
    <location>
        <begin position="87"/>
        <end position="120"/>
    </location>
</feature>
<keyword evidence="16" id="KW-1185">Reference proteome</keyword>
<evidence type="ECO:0000256" key="5">
    <source>
        <dbReference type="ARBA" id="ARBA00022553"/>
    </source>
</evidence>
<dbReference type="Pfam" id="PF02378">
    <property type="entry name" value="PTS_EIIC"/>
    <property type="match status" value="1"/>
</dbReference>
<evidence type="ECO:0000313" key="15">
    <source>
        <dbReference type="EMBL" id="GGQ27174.1"/>
    </source>
</evidence>
<evidence type="ECO:0000256" key="10">
    <source>
        <dbReference type="ARBA" id="ARBA00022989"/>
    </source>
</evidence>
<feature type="transmembrane region" description="Helical" evidence="13">
    <location>
        <begin position="29"/>
        <end position="51"/>
    </location>
</feature>
<feature type="compositionally biased region" description="Polar residues" evidence="12">
    <location>
        <begin position="392"/>
        <end position="401"/>
    </location>
</feature>
<keyword evidence="5" id="KW-0597">Phosphoprotein</keyword>
<proteinExistence type="predicted"/>
<feature type="transmembrane region" description="Helical" evidence="13">
    <location>
        <begin position="321"/>
        <end position="345"/>
    </location>
</feature>
<name>A0ABQ2RGL7_9ACTN</name>
<dbReference type="InterPro" id="IPR004718">
    <property type="entry name" value="PTS_IIC_mtl"/>
</dbReference>
<dbReference type="PANTHER" id="PTHR30181">
    <property type="entry name" value="MANNITOL PERMEASE IIC COMPONENT"/>
    <property type="match status" value="1"/>
</dbReference>
<evidence type="ECO:0000256" key="4">
    <source>
        <dbReference type="ARBA" id="ARBA00022475"/>
    </source>
</evidence>
<keyword evidence="4" id="KW-1003">Cell membrane</keyword>
<feature type="transmembrane region" description="Helical" evidence="13">
    <location>
        <begin position="230"/>
        <end position="248"/>
    </location>
</feature>
<keyword evidence="9 13" id="KW-0812">Transmembrane</keyword>
<feature type="transmembrane region" description="Helical" evidence="13">
    <location>
        <begin position="278"/>
        <end position="301"/>
    </location>
</feature>
<dbReference type="Proteomes" id="UP000611554">
    <property type="component" value="Unassembled WGS sequence"/>
</dbReference>
<dbReference type="PANTHER" id="PTHR30181:SF2">
    <property type="entry name" value="PTS SYSTEM MANNITOL-SPECIFIC EIICBA COMPONENT"/>
    <property type="match status" value="1"/>
</dbReference>
<comment type="function">
    <text evidence="1">The phosphoenolpyruvate-dependent sugar phosphotransferase system (sugar PTS), a major carbohydrate active transport system, catalyzes the phosphorylation of incoming sugar substrates concomitantly with their translocation across the cell membrane. The enzyme II CmtAB PTS system is involved in D-mannitol transport.</text>
</comment>
<evidence type="ECO:0000256" key="11">
    <source>
        <dbReference type="ARBA" id="ARBA00023136"/>
    </source>
</evidence>
<gene>
    <name evidence="15" type="ORF">GCM10010140_66650</name>
</gene>
<dbReference type="EMBL" id="BMQJ01000023">
    <property type="protein sequence ID" value="GGQ27174.1"/>
    <property type="molecule type" value="Genomic_DNA"/>
</dbReference>
<dbReference type="PROSITE" id="PS51104">
    <property type="entry name" value="PTS_EIIC_TYPE_2"/>
    <property type="match status" value="1"/>
</dbReference>
<dbReference type="InterPro" id="IPR013014">
    <property type="entry name" value="PTS_EIIC_2"/>
</dbReference>
<sequence>MSTDYTPTVQGTGVRATIQRFGGHLAGMIMPNIGAFIAWGLITALFIPTGWLPNETLAALVEPMVKVLIPVLIGYTGGRMVHGQRGAVVGAVATMGVVVGAEVPMFLGAMIIGPLAAYLIKLVDGFTQDRTKAGFEMLVDNFTAGIVGGAMAILGVLGIGPVIQTVTRAAGEAVAWLVGNNLLPLASVLIEPAKVLFLNNAINHGVLSPLGVAEAAEHGKSILFMLESNPGPGLGLLLAFLFFGPRALRPSTPAAMIIHFFGGIHEIYFPYVLMKPRLILAVIAGGAAGVFAFIVTGAGLVAPPSPGSVFAYFAVTPRGGWFASAAGIVVATAVSFAVAAVLLGFGRGEKDTDTDATAVTRTDTDTDPDPDAAVATRTAPDADVKDPEETVPATSPASKEA</sequence>
<reference evidence="16" key="1">
    <citation type="journal article" date="2019" name="Int. J. Syst. Evol. Microbiol.">
        <title>The Global Catalogue of Microorganisms (GCM) 10K type strain sequencing project: providing services to taxonomists for standard genome sequencing and annotation.</title>
        <authorList>
            <consortium name="The Broad Institute Genomics Platform"/>
            <consortium name="The Broad Institute Genome Sequencing Center for Infectious Disease"/>
            <person name="Wu L."/>
            <person name="Ma J."/>
        </authorList>
    </citation>
    <scope>NUCLEOTIDE SEQUENCE [LARGE SCALE GENOMIC DNA]</scope>
    <source>
        <strain evidence="16">JCM 3115</strain>
    </source>
</reference>
<evidence type="ECO:0000259" key="14">
    <source>
        <dbReference type="PROSITE" id="PS51104"/>
    </source>
</evidence>